<feature type="transmembrane region" description="Helical" evidence="1">
    <location>
        <begin position="398"/>
        <end position="416"/>
    </location>
</feature>
<evidence type="ECO:0000313" key="2">
    <source>
        <dbReference type="EMBL" id="HHP05376.1"/>
    </source>
</evidence>
<comment type="caution">
    <text evidence="2">The sequence shown here is derived from an EMBL/GenBank/DDBJ whole genome shotgun (WGS) entry which is preliminary data.</text>
</comment>
<evidence type="ECO:0000256" key="1">
    <source>
        <dbReference type="SAM" id="Phobius"/>
    </source>
</evidence>
<feature type="transmembrane region" description="Helical" evidence="1">
    <location>
        <begin position="7"/>
        <end position="29"/>
    </location>
</feature>
<sequence>MRALRLVGFLAKSIILTPWFFLLILIISLPAVQMFLANTFSGNVSVAGFNAFSFVLNSVLFSMVCQTVLDAFSILRVNFLPATLSPRFKILSRLAAIITIVPLLYFLAYFSMRSLDFLWGWEWHALIWSPMLTALSWRCAPLSSFAVFAVLSHMGLKAHLATIASVLTLLSGFSAPFFNWFNERLYVRVFYLLGRPVTIVNPIPLLAMAMPIVLLTAYAVPQSLNALGKCVEIHVSPLSLEFSMVWDREKMAVCPTKLGEPDYYVVTLLAALSVYFVTYVLLPLSLAGLRYIDGRLWILFYLRGSRPVWFIVNLVLNVAFSLSLYWFSFKILEFSGIGSVRGLLHAFSLIMLIVVAFAPSLEEEEFTSLAIFLFFFSFFISFLSNFKLLDPFLELDGALVLLASAVLSLIIYVSWFKVRALLEG</sequence>
<feature type="transmembrane region" description="Helical" evidence="1">
    <location>
        <begin position="49"/>
        <end position="69"/>
    </location>
</feature>
<keyword evidence="1" id="KW-0812">Transmembrane</keyword>
<accession>A0A7J3X864</accession>
<feature type="transmembrane region" description="Helical" evidence="1">
    <location>
        <begin position="366"/>
        <end position="386"/>
    </location>
</feature>
<feature type="transmembrane region" description="Helical" evidence="1">
    <location>
        <begin position="340"/>
        <end position="360"/>
    </location>
</feature>
<keyword evidence="1" id="KW-0472">Membrane</keyword>
<organism evidence="2">
    <name type="scientific">Thermofilum pendens</name>
    <dbReference type="NCBI Taxonomy" id="2269"/>
    <lineage>
        <taxon>Archaea</taxon>
        <taxon>Thermoproteota</taxon>
        <taxon>Thermoprotei</taxon>
        <taxon>Thermofilales</taxon>
        <taxon>Thermofilaceae</taxon>
        <taxon>Thermofilum</taxon>
    </lineage>
</organism>
<feature type="transmembrane region" description="Helical" evidence="1">
    <location>
        <begin position="158"/>
        <end position="179"/>
    </location>
</feature>
<feature type="transmembrane region" description="Helical" evidence="1">
    <location>
        <begin position="199"/>
        <end position="220"/>
    </location>
</feature>
<proteinExistence type="predicted"/>
<dbReference type="AlphaFoldDB" id="A0A7J3X864"/>
<keyword evidence="1" id="KW-1133">Transmembrane helix</keyword>
<feature type="transmembrane region" description="Helical" evidence="1">
    <location>
        <begin position="308"/>
        <end position="328"/>
    </location>
</feature>
<feature type="transmembrane region" description="Helical" evidence="1">
    <location>
        <begin position="90"/>
        <end position="111"/>
    </location>
</feature>
<name>A0A7J3X864_THEPE</name>
<protein>
    <submittedName>
        <fullName evidence="2">Uncharacterized protein</fullName>
    </submittedName>
</protein>
<dbReference type="EMBL" id="DRZM01000188">
    <property type="protein sequence ID" value="HHP05376.1"/>
    <property type="molecule type" value="Genomic_DNA"/>
</dbReference>
<gene>
    <name evidence="2" type="ORF">ENM88_06505</name>
</gene>
<feature type="transmembrane region" description="Helical" evidence="1">
    <location>
        <begin position="263"/>
        <end position="288"/>
    </location>
</feature>
<reference evidence="2" key="1">
    <citation type="journal article" date="2020" name="mSystems">
        <title>Genome- and Community-Level Interaction Insights into Carbon Utilization and Element Cycling Functions of Hydrothermarchaeota in Hydrothermal Sediment.</title>
        <authorList>
            <person name="Zhou Z."/>
            <person name="Liu Y."/>
            <person name="Xu W."/>
            <person name="Pan J."/>
            <person name="Luo Z.H."/>
            <person name="Li M."/>
        </authorList>
    </citation>
    <scope>NUCLEOTIDE SEQUENCE [LARGE SCALE GENOMIC DNA]</scope>
    <source>
        <strain evidence="2">SpSt-1125</strain>
    </source>
</reference>